<feature type="region of interest" description="Disordered" evidence="1">
    <location>
        <begin position="45"/>
        <end position="69"/>
    </location>
</feature>
<protein>
    <submittedName>
        <fullName evidence="2">Uncharacterized protein</fullName>
    </submittedName>
</protein>
<proteinExistence type="predicted"/>
<evidence type="ECO:0000313" key="2">
    <source>
        <dbReference type="EMBL" id="CAK8682749.1"/>
    </source>
</evidence>
<comment type="caution">
    <text evidence="2">The sequence shown here is derived from an EMBL/GenBank/DDBJ whole genome shotgun (WGS) entry which is preliminary data.</text>
</comment>
<reference evidence="2 3" key="1">
    <citation type="submission" date="2024-02" db="EMBL/GenBank/DDBJ databases">
        <authorList>
            <person name="Daric V."/>
            <person name="Darras S."/>
        </authorList>
    </citation>
    <scope>NUCLEOTIDE SEQUENCE [LARGE SCALE GENOMIC DNA]</scope>
</reference>
<gene>
    <name evidence="2" type="ORF">CVLEPA_LOCUS13539</name>
</gene>
<evidence type="ECO:0000256" key="1">
    <source>
        <dbReference type="SAM" id="MobiDB-lite"/>
    </source>
</evidence>
<sequence length="69" mass="7453">MAAVILLSVASNVFLPETRDQPLPQNVEDALKMKGLWPTSFCRGSTGGKSNVMQNSSSSSNVEWVKTDP</sequence>
<name>A0ABP0FSY3_CLALP</name>
<accession>A0ABP0FSY3</accession>
<organism evidence="2 3">
    <name type="scientific">Clavelina lepadiformis</name>
    <name type="common">Light-bulb sea squirt</name>
    <name type="synonym">Ascidia lepadiformis</name>
    <dbReference type="NCBI Taxonomy" id="159417"/>
    <lineage>
        <taxon>Eukaryota</taxon>
        <taxon>Metazoa</taxon>
        <taxon>Chordata</taxon>
        <taxon>Tunicata</taxon>
        <taxon>Ascidiacea</taxon>
        <taxon>Aplousobranchia</taxon>
        <taxon>Clavelinidae</taxon>
        <taxon>Clavelina</taxon>
    </lineage>
</organism>
<evidence type="ECO:0000313" key="3">
    <source>
        <dbReference type="Proteomes" id="UP001642483"/>
    </source>
</evidence>
<dbReference type="Proteomes" id="UP001642483">
    <property type="component" value="Unassembled WGS sequence"/>
</dbReference>
<dbReference type="EMBL" id="CAWYQH010000096">
    <property type="protein sequence ID" value="CAK8682749.1"/>
    <property type="molecule type" value="Genomic_DNA"/>
</dbReference>
<keyword evidence="3" id="KW-1185">Reference proteome</keyword>